<dbReference type="InterPro" id="IPR035948">
    <property type="entry name" value="YwqG-like_sf"/>
</dbReference>
<evidence type="ECO:0000313" key="1">
    <source>
        <dbReference type="EMBL" id="GIE21964.1"/>
    </source>
</evidence>
<dbReference type="Proteomes" id="UP000603200">
    <property type="component" value="Unassembled WGS sequence"/>
</dbReference>
<dbReference type="SUPFAM" id="SSF103032">
    <property type="entry name" value="Hypothetical protein YwqG"/>
    <property type="match status" value="1"/>
</dbReference>
<gene>
    <name evidence="1" type="ORF">Ahu01nite_050660</name>
</gene>
<dbReference type="Gene3D" id="2.30.320.10">
    <property type="entry name" value="YwqG-like"/>
    <property type="match status" value="1"/>
</dbReference>
<proteinExistence type="predicted"/>
<dbReference type="InterPro" id="IPR015315">
    <property type="entry name" value="DUF1963"/>
</dbReference>
<sequence>MPADEAALFADELLRFRVRAGDRADGVLAGRFGGMPRLPAGVPWPSVGPGAPMAYMGNLNCAALPRIAGLALPATGELLFFLDASSAVEACSIADEQKFARVVYVPGGEGEEVTEIPPNEYDEYGEEPLVGPERELFASVEPDLPDWLDRPAEWRSDFEKDLITRLPHHKELSALVDRLWPGRIPWIGDGFLIGGYSNSAQDSPETGLAQKSGKAEHEVLREWVPLAQFAVPHEEYTNGRFLIRHEDLAAGRFDKALSFCEFTE</sequence>
<accession>A0ABQ3ZTQ3</accession>
<comment type="caution">
    <text evidence="1">The sequence shown here is derived from an EMBL/GenBank/DDBJ whole genome shotgun (WGS) entry which is preliminary data.</text>
</comment>
<dbReference type="EMBL" id="BOMN01000064">
    <property type="protein sequence ID" value="GIE21964.1"/>
    <property type="molecule type" value="Genomic_DNA"/>
</dbReference>
<name>A0ABQ3ZTQ3_9ACTN</name>
<protein>
    <recommendedName>
        <fullName evidence="3">DUF1963 domain-containing protein</fullName>
    </recommendedName>
</protein>
<evidence type="ECO:0000313" key="2">
    <source>
        <dbReference type="Proteomes" id="UP000603200"/>
    </source>
</evidence>
<dbReference type="Pfam" id="PF09234">
    <property type="entry name" value="DUF1963"/>
    <property type="match status" value="1"/>
</dbReference>
<evidence type="ECO:0008006" key="3">
    <source>
        <dbReference type="Google" id="ProtNLM"/>
    </source>
</evidence>
<organism evidence="1 2">
    <name type="scientific">Winogradskya humida</name>
    <dbReference type="NCBI Taxonomy" id="113566"/>
    <lineage>
        <taxon>Bacteria</taxon>
        <taxon>Bacillati</taxon>
        <taxon>Actinomycetota</taxon>
        <taxon>Actinomycetes</taxon>
        <taxon>Micromonosporales</taxon>
        <taxon>Micromonosporaceae</taxon>
        <taxon>Winogradskya</taxon>
    </lineage>
</organism>
<keyword evidence="2" id="KW-1185">Reference proteome</keyword>
<reference evidence="1 2" key="1">
    <citation type="submission" date="2021-01" db="EMBL/GenBank/DDBJ databases">
        <title>Whole genome shotgun sequence of Actinoplanes humidus NBRC 14915.</title>
        <authorList>
            <person name="Komaki H."/>
            <person name="Tamura T."/>
        </authorList>
    </citation>
    <scope>NUCLEOTIDE SEQUENCE [LARGE SCALE GENOMIC DNA]</scope>
    <source>
        <strain evidence="1 2">NBRC 14915</strain>
    </source>
</reference>